<dbReference type="GO" id="GO:0016747">
    <property type="term" value="F:acyltransferase activity, transferring groups other than amino-acyl groups"/>
    <property type="evidence" value="ECO:0007669"/>
    <property type="project" value="InterPro"/>
</dbReference>
<gene>
    <name evidence="4" type="ORF">KK062_11495</name>
</gene>
<dbReference type="EMBL" id="JAHESE010000009">
    <property type="protein sequence ID" value="MBT1708852.1"/>
    <property type="molecule type" value="Genomic_DNA"/>
</dbReference>
<dbReference type="AlphaFoldDB" id="A0AAP2GVD8"/>
<keyword evidence="5" id="KW-1185">Reference proteome</keyword>
<dbReference type="SUPFAM" id="SSF55729">
    <property type="entry name" value="Acyl-CoA N-acyltransferases (Nat)"/>
    <property type="match status" value="1"/>
</dbReference>
<evidence type="ECO:0000256" key="2">
    <source>
        <dbReference type="ARBA" id="ARBA00023315"/>
    </source>
</evidence>
<evidence type="ECO:0000313" key="5">
    <source>
        <dbReference type="Proteomes" id="UP001319080"/>
    </source>
</evidence>
<dbReference type="Gene3D" id="3.40.630.30">
    <property type="match status" value="1"/>
</dbReference>
<keyword evidence="1 4" id="KW-0808">Transferase</keyword>
<dbReference type="PROSITE" id="PS51186">
    <property type="entry name" value="GNAT"/>
    <property type="match status" value="1"/>
</dbReference>
<proteinExistence type="predicted"/>
<evidence type="ECO:0000256" key="1">
    <source>
        <dbReference type="ARBA" id="ARBA00022679"/>
    </source>
</evidence>
<dbReference type="InterPro" id="IPR050832">
    <property type="entry name" value="Bact_Acetyltransf"/>
</dbReference>
<dbReference type="Proteomes" id="UP001319080">
    <property type="component" value="Unassembled WGS sequence"/>
</dbReference>
<evidence type="ECO:0000259" key="3">
    <source>
        <dbReference type="PROSITE" id="PS51186"/>
    </source>
</evidence>
<dbReference type="PANTHER" id="PTHR43877">
    <property type="entry name" value="AMINOALKYLPHOSPHONATE N-ACETYLTRANSFERASE-RELATED-RELATED"/>
    <property type="match status" value="1"/>
</dbReference>
<dbReference type="Pfam" id="PF00583">
    <property type="entry name" value="Acetyltransf_1"/>
    <property type="match status" value="1"/>
</dbReference>
<sequence>MRESKKRLRGGTALTEYCFIVIFALDFERIYMTRIIRLAEQKDISALTVLFNSDTRIFGEDATGFGERDVAEYIQDGKKKVFVFESEGRLSGALMADYHDSYSHLETLIVDPRAQQQGVGTALLEHYEKGLDTLGITLIEVMTATDNTVMQKILEERGFSKGNTFVFYSRWRQ</sequence>
<feature type="domain" description="N-acetyltransferase" evidence="3">
    <location>
        <begin position="34"/>
        <end position="173"/>
    </location>
</feature>
<dbReference type="InterPro" id="IPR000182">
    <property type="entry name" value="GNAT_dom"/>
</dbReference>
<dbReference type="EC" id="2.3.1.-" evidence="4"/>
<name>A0AAP2GVD8_9BACT</name>
<dbReference type="RefSeq" id="WP_254084441.1">
    <property type="nucleotide sequence ID" value="NZ_JAHESE010000009.1"/>
</dbReference>
<organism evidence="4 5">
    <name type="scientific">Dawidia cretensis</name>
    <dbReference type="NCBI Taxonomy" id="2782350"/>
    <lineage>
        <taxon>Bacteria</taxon>
        <taxon>Pseudomonadati</taxon>
        <taxon>Bacteroidota</taxon>
        <taxon>Cytophagia</taxon>
        <taxon>Cytophagales</taxon>
        <taxon>Chryseotaleaceae</taxon>
        <taxon>Dawidia</taxon>
    </lineage>
</organism>
<keyword evidence="2 4" id="KW-0012">Acyltransferase</keyword>
<dbReference type="InterPro" id="IPR016181">
    <property type="entry name" value="Acyl_CoA_acyltransferase"/>
</dbReference>
<evidence type="ECO:0000313" key="4">
    <source>
        <dbReference type="EMBL" id="MBT1708852.1"/>
    </source>
</evidence>
<protein>
    <submittedName>
        <fullName evidence="4">GNAT family N-acetyltransferase</fullName>
        <ecNumber evidence="4">2.3.1.-</ecNumber>
    </submittedName>
</protein>
<accession>A0AAP2GVD8</accession>
<comment type="caution">
    <text evidence="4">The sequence shown here is derived from an EMBL/GenBank/DDBJ whole genome shotgun (WGS) entry which is preliminary data.</text>
</comment>
<reference evidence="4 5" key="1">
    <citation type="submission" date="2021-05" db="EMBL/GenBank/DDBJ databases">
        <title>A Polyphasic approach of four new species of the genus Ohtaekwangia: Ohtaekwangia histidinii sp. nov., Ohtaekwangia cretensis sp. nov., Ohtaekwangia indiensis sp. nov., Ohtaekwangia reichenbachii sp. nov. from diverse environment.</title>
        <authorList>
            <person name="Octaviana S."/>
        </authorList>
    </citation>
    <scope>NUCLEOTIDE SEQUENCE [LARGE SCALE GENOMIC DNA]</scope>
    <source>
        <strain evidence="4 5">PWU5</strain>
    </source>
</reference>
<dbReference type="CDD" id="cd04301">
    <property type="entry name" value="NAT_SF"/>
    <property type="match status" value="1"/>
</dbReference>